<accession>A0A919FH29</accession>
<dbReference type="Proteomes" id="UP000617734">
    <property type="component" value="Unassembled WGS sequence"/>
</dbReference>
<dbReference type="GeneID" id="95352139"/>
<name>A0A919FH29_9ACTN</name>
<dbReference type="AlphaFoldDB" id="A0A919FH29"/>
<organism evidence="1 2">
    <name type="scientific">Kitasatospora indigofera</name>
    <dbReference type="NCBI Taxonomy" id="67307"/>
    <lineage>
        <taxon>Bacteria</taxon>
        <taxon>Bacillati</taxon>
        <taxon>Actinomycetota</taxon>
        <taxon>Actinomycetes</taxon>
        <taxon>Kitasatosporales</taxon>
        <taxon>Streptomycetaceae</taxon>
        <taxon>Kitasatospora</taxon>
    </lineage>
</organism>
<dbReference type="RefSeq" id="WP_190210131.1">
    <property type="nucleotide sequence ID" value="NZ_BNBO01000006.1"/>
</dbReference>
<reference evidence="1" key="1">
    <citation type="journal article" date="2014" name="Int. J. Syst. Evol. Microbiol.">
        <title>Complete genome sequence of Corynebacterium casei LMG S-19264T (=DSM 44701T), isolated from a smear-ripened cheese.</title>
        <authorList>
            <consortium name="US DOE Joint Genome Institute (JGI-PGF)"/>
            <person name="Walter F."/>
            <person name="Albersmeier A."/>
            <person name="Kalinowski J."/>
            <person name="Ruckert C."/>
        </authorList>
    </citation>
    <scope>NUCLEOTIDE SEQUENCE</scope>
    <source>
        <strain evidence="1">JCM 4646</strain>
    </source>
</reference>
<comment type="caution">
    <text evidence="1">The sequence shown here is derived from an EMBL/GenBank/DDBJ whole genome shotgun (WGS) entry which is preliminary data.</text>
</comment>
<proteinExistence type="predicted"/>
<evidence type="ECO:0000313" key="2">
    <source>
        <dbReference type="Proteomes" id="UP000617734"/>
    </source>
</evidence>
<evidence type="ECO:0000313" key="1">
    <source>
        <dbReference type="EMBL" id="GHH64911.1"/>
    </source>
</evidence>
<keyword evidence="2" id="KW-1185">Reference proteome</keyword>
<gene>
    <name evidence="1" type="ORF">GCM10018781_16460</name>
</gene>
<reference evidence="1" key="2">
    <citation type="submission" date="2020-09" db="EMBL/GenBank/DDBJ databases">
        <authorList>
            <person name="Sun Q."/>
            <person name="Ohkuma M."/>
        </authorList>
    </citation>
    <scope>NUCLEOTIDE SEQUENCE</scope>
    <source>
        <strain evidence="1">JCM 4646</strain>
    </source>
</reference>
<sequence>MSIEIELRIGRLVLDGVTPQDGAALRVALESELDQLLSRDPLTVRQDHHLHRVTTPPVPAAADPAEFGRRIARAVHSCLHGGAPRKAGRPA</sequence>
<protein>
    <submittedName>
        <fullName evidence="1">Uncharacterized protein</fullName>
    </submittedName>
</protein>
<dbReference type="EMBL" id="BNBO01000006">
    <property type="protein sequence ID" value="GHH64911.1"/>
    <property type="molecule type" value="Genomic_DNA"/>
</dbReference>